<dbReference type="EMBL" id="BAHD01000005">
    <property type="protein sequence ID" value="GAB94504.1"/>
    <property type="molecule type" value="Genomic_DNA"/>
</dbReference>
<keyword evidence="3 5" id="KW-1133">Transmembrane helix</keyword>
<dbReference type="Pfam" id="PF01957">
    <property type="entry name" value="NfeD"/>
    <property type="match status" value="1"/>
</dbReference>
<evidence type="ECO:0000256" key="3">
    <source>
        <dbReference type="ARBA" id="ARBA00022989"/>
    </source>
</evidence>
<evidence type="ECO:0000313" key="7">
    <source>
        <dbReference type="EMBL" id="GAB94504.1"/>
    </source>
</evidence>
<evidence type="ECO:0000256" key="1">
    <source>
        <dbReference type="ARBA" id="ARBA00004141"/>
    </source>
</evidence>
<dbReference type="GO" id="GO:0005886">
    <property type="term" value="C:plasma membrane"/>
    <property type="evidence" value="ECO:0007669"/>
    <property type="project" value="TreeGrafter"/>
</dbReference>
<dbReference type="Gene3D" id="2.40.50.140">
    <property type="entry name" value="Nucleic acid-binding proteins"/>
    <property type="match status" value="1"/>
</dbReference>
<dbReference type="InterPro" id="IPR012340">
    <property type="entry name" value="NA-bd_OB-fold"/>
</dbReference>
<keyword evidence="2 5" id="KW-0812">Transmembrane</keyword>
<evidence type="ECO:0000256" key="4">
    <source>
        <dbReference type="ARBA" id="ARBA00023136"/>
    </source>
</evidence>
<dbReference type="InterPro" id="IPR002810">
    <property type="entry name" value="NfeD-like_C"/>
</dbReference>
<sequence length="163" mass="16844">MPEWLQGNEWAAWLGVALILGVVEAATVDFVFLMLAGGALAAGATALIGFGFGVQVIVGVIVSIGLLGVVRPIAKRHLSKSTDHPAIGTARYIGQVGRAVEPIGEQHGLLIIDGDTWTARIAPGDTPIPADAPGRITAVDGAVLVVTAASPVQDLPRRELEND</sequence>
<accession>K6X6Q9</accession>
<organism evidence="7 8">
    <name type="scientific">Kineosphaera limosa NBRC 100340</name>
    <dbReference type="NCBI Taxonomy" id="1184609"/>
    <lineage>
        <taxon>Bacteria</taxon>
        <taxon>Bacillati</taxon>
        <taxon>Actinomycetota</taxon>
        <taxon>Actinomycetes</taxon>
        <taxon>Micrococcales</taxon>
        <taxon>Dermatophilaceae</taxon>
        <taxon>Kineosphaera</taxon>
    </lineage>
</organism>
<evidence type="ECO:0000313" key="8">
    <source>
        <dbReference type="Proteomes" id="UP000008366"/>
    </source>
</evidence>
<keyword evidence="4 5" id="KW-0472">Membrane</keyword>
<proteinExistence type="predicted"/>
<comment type="subcellular location">
    <subcellularLocation>
        <location evidence="1">Membrane</location>
        <topology evidence="1">Multi-pass membrane protein</topology>
    </subcellularLocation>
</comment>
<name>K6X6Q9_9MICO</name>
<feature type="domain" description="NfeD-like C-terminal" evidence="6">
    <location>
        <begin position="90"/>
        <end position="146"/>
    </location>
</feature>
<dbReference type="Proteomes" id="UP000008366">
    <property type="component" value="Unassembled WGS sequence"/>
</dbReference>
<evidence type="ECO:0000259" key="6">
    <source>
        <dbReference type="Pfam" id="PF01957"/>
    </source>
</evidence>
<feature type="transmembrane region" description="Helical" evidence="5">
    <location>
        <begin position="41"/>
        <end position="70"/>
    </location>
</feature>
<gene>
    <name evidence="7" type="ORF">KILIM_005_01210</name>
</gene>
<dbReference type="OrthoDB" id="3174252at2"/>
<reference evidence="7 8" key="1">
    <citation type="submission" date="2012-08" db="EMBL/GenBank/DDBJ databases">
        <title>Whole genome shotgun sequence of Kineosphaera limosa NBRC 100340.</title>
        <authorList>
            <person name="Yoshida I."/>
            <person name="Isaki S."/>
            <person name="Hosoyama A."/>
            <person name="Tsuchikane K."/>
            <person name="Katsumata H."/>
            <person name="Ando Y."/>
            <person name="Ohji S."/>
            <person name="Hamada M."/>
            <person name="Tamura T."/>
            <person name="Yamazoe A."/>
            <person name="Yamazaki S."/>
            <person name="Fujita N."/>
        </authorList>
    </citation>
    <scope>NUCLEOTIDE SEQUENCE [LARGE SCALE GENOMIC DNA]</scope>
    <source>
        <strain evidence="7 8">NBRC 100340</strain>
    </source>
</reference>
<evidence type="ECO:0000256" key="5">
    <source>
        <dbReference type="SAM" id="Phobius"/>
    </source>
</evidence>
<dbReference type="RefSeq" id="WP_006591037.1">
    <property type="nucleotide sequence ID" value="NZ_BAHD01000005.1"/>
</dbReference>
<dbReference type="eggNOG" id="COG1585">
    <property type="taxonomic scope" value="Bacteria"/>
</dbReference>
<dbReference type="PANTHER" id="PTHR33507">
    <property type="entry name" value="INNER MEMBRANE PROTEIN YBBJ"/>
    <property type="match status" value="1"/>
</dbReference>
<dbReference type="InterPro" id="IPR052165">
    <property type="entry name" value="Membrane_assoc_protease"/>
</dbReference>
<protein>
    <recommendedName>
        <fullName evidence="6">NfeD-like C-terminal domain-containing protein</fullName>
    </recommendedName>
</protein>
<dbReference type="STRING" id="1184609.KILIM_005_01210"/>
<comment type="caution">
    <text evidence="7">The sequence shown here is derived from an EMBL/GenBank/DDBJ whole genome shotgun (WGS) entry which is preliminary data.</text>
</comment>
<dbReference type="PANTHER" id="PTHR33507:SF3">
    <property type="entry name" value="INNER MEMBRANE PROTEIN YBBJ"/>
    <property type="match status" value="1"/>
</dbReference>
<evidence type="ECO:0000256" key="2">
    <source>
        <dbReference type="ARBA" id="ARBA00022692"/>
    </source>
</evidence>
<keyword evidence="8" id="KW-1185">Reference proteome</keyword>
<dbReference type="SUPFAM" id="SSF141322">
    <property type="entry name" value="NfeD domain-like"/>
    <property type="match status" value="1"/>
</dbReference>
<dbReference type="AlphaFoldDB" id="K6X6Q9"/>